<dbReference type="InterPro" id="IPR046867">
    <property type="entry name" value="AldOxase/xan_DH_MoCoBD2"/>
</dbReference>
<evidence type="ECO:0000259" key="2">
    <source>
        <dbReference type="Pfam" id="PF02738"/>
    </source>
</evidence>
<organism evidence="4 5">
    <name type="scientific">Ignatzschineria larvae DSM 13226</name>
    <dbReference type="NCBI Taxonomy" id="1111732"/>
    <lineage>
        <taxon>Bacteria</taxon>
        <taxon>Pseudomonadati</taxon>
        <taxon>Pseudomonadota</taxon>
        <taxon>Gammaproteobacteria</taxon>
        <taxon>Cardiobacteriales</taxon>
        <taxon>Ignatzschineriaceae</taxon>
        <taxon>Ignatzschineria</taxon>
    </lineage>
</organism>
<dbReference type="Pfam" id="PF20256">
    <property type="entry name" value="MoCoBD_2"/>
    <property type="match status" value="2"/>
</dbReference>
<keyword evidence="1" id="KW-0812">Transmembrane</keyword>
<evidence type="ECO:0000256" key="1">
    <source>
        <dbReference type="SAM" id="Phobius"/>
    </source>
</evidence>
<accession>A0ABZ3BYS9</accession>
<dbReference type="EMBL" id="CP150637">
    <property type="protein sequence ID" value="WZW87700.1"/>
    <property type="molecule type" value="Genomic_DNA"/>
</dbReference>
<name>A0ABZ3BYS9_9GAMM</name>
<keyword evidence="1" id="KW-1133">Transmembrane helix</keyword>
<dbReference type="InterPro" id="IPR008274">
    <property type="entry name" value="AldOxase/xan_DH_MoCoBD1"/>
</dbReference>
<dbReference type="PROSITE" id="PS51318">
    <property type="entry name" value="TAT"/>
    <property type="match status" value="1"/>
</dbReference>
<dbReference type="Pfam" id="PF02738">
    <property type="entry name" value="MoCoBD_1"/>
    <property type="match status" value="1"/>
</dbReference>
<dbReference type="Proteomes" id="UP001449178">
    <property type="component" value="Chromosome"/>
</dbReference>
<dbReference type="InterPro" id="IPR036856">
    <property type="entry name" value="Ald_Oxase/Xan_DH_a/b_sf"/>
</dbReference>
<dbReference type="PANTHER" id="PTHR11908:SF123">
    <property type="entry name" value="ALDEHYDE OXIDOREDUCTASE MOLYBDENUM-BINDING SUBUNIT PAOC"/>
    <property type="match status" value="1"/>
</dbReference>
<keyword evidence="1" id="KW-0472">Membrane</keyword>
<feature type="domain" description="Aldehyde oxidase/xanthine dehydrogenase first molybdopterin binding" evidence="2">
    <location>
        <begin position="265"/>
        <end position="484"/>
    </location>
</feature>
<proteinExistence type="predicted"/>
<feature type="domain" description="Aldehyde oxidase/xanthine dehydrogenase second molybdopterin binding" evidence="3">
    <location>
        <begin position="782"/>
        <end position="867"/>
    </location>
</feature>
<dbReference type="InterPro" id="IPR006311">
    <property type="entry name" value="TAT_signal"/>
</dbReference>
<evidence type="ECO:0000259" key="3">
    <source>
        <dbReference type="Pfam" id="PF20256"/>
    </source>
</evidence>
<reference evidence="4 5" key="1">
    <citation type="submission" date="2024-03" db="EMBL/GenBank/DDBJ databases">
        <title>Complete Genome Sequence and Annotation of Ignatzschineria larvae DSM 13226.</title>
        <authorList>
            <person name="Cantrell E."/>
            <person name="Burcham Z.M."/>
        </authorList>
    </citation>
    <scope>NUCLEOTIDE SEQUENCE [LARGE SCALE GENOMIC DNA]</scope>
    <source>
        <strain evidence="4 5">DSM 13226</strain>
    </source>
</reference>
<sequence>MGQRGFSRRDFLRTMVIGGVTVYIAAPFSKAFAALFQNNILRPPNWDPQTQTIKNRIDAYAKALGEKVFAFDFRAKDMPHWPQKQTYAMILRVTQADKRYEGFDLSILEPDGLMPDKIITDEDLVRDNVTLPPFYGEDFLLPVGKTPAYLGQEVAILIYEDFDRYHFAKETLKFRDDIIRYGETTGFLERDPWSTYRGIRVGAENPWDPDIYSAMEYTTVEPLGYKKYVPYYPTGKKGGNMDQRGMYYAEEIADQFKNPSEDWLVMDRELYSQSIDLCAMEPDNSNVWYDADTESLHVVMGIQTPPQVAESIVYIASHSNFKFKKLFFHPCTTVGYGSKARAMLPMLGIVAGLYGGGLPVRLANDRYEQFQSGIKRHPFDMKCQLAINKKTKKVESFIAHYALNGGGRCNYTPGVTAVGCTGFQGIYYVPKSDIIGVGDATRSVIAGSNRGYGAFQTAPAFDTLMDEAAHLLGEDPVAFRLNNLMKSGMKNAQGAIPAGMMRGGEVLENCAEHPLWKDRKARKAQFEKENPGKILGTGIGCVQLDFGSGDEGAYAKIEISPEGEVSLWHSGLEVGTGMATSQTVLCAKWFGVPAHHSYFGMLDWPDIEMTTKGIEGITQEKQDKLAENPRWTPHHSSTGASNSAYYYSHITSDVGRVLFDFGIWPAAVAIWSEGIDGGQYRSLTVRQEDARWTEAGLTADGLEPLSLARIAKKIYEMKGLTGVAGHGYNRWEWATAKFKIGDSVAEFALDGISLKWADGGYIFNDRLSVNYPTVQRWNAGVTDYTALAVAAEVSVDRATGEVKVENHHSVLECGNMIVPDLVSGQLQGGAAMGIGHALYEYLPPYEDGPGNGTWNFNRYHIPLASEVAVWEQTQVVIPPLSDTDPPKGMAELAMTTIVASVTNAVADATGHYFYHHPIRPNEVLEVLNENNL</sequence>
<dbReference type="SUPFAM" id="SSF54665">
    <property type="entry name" value="CO dehydrogenase molybdoprotein N-domain-like"/>
    <property type="match status" value="1"/>
</dbReference>
<feature type="domain" description="Aldehyde oxidase/xanthine dehydrogenase second molybdopterin binding" evidence="3">
    <location>
        <begin position="510"/>
        <end position="594"/>
    </location>
</feature>
<dbReference type="InterPro" id="IPR037165">
    <property type="entry name" value="AldOxase/xan_DH_Mopterin-bd_sf"/>
</dbReference>
<dbReference type="RefSeq" id="WP_026878880.1">
    <property type="nucleotide sequence ID" value="NZ_AZOD01000015.1"/>
</dbReference>
<feature type="transmembrane region" description="Helical" evidence="1">
    <location>
        <begin position="12"/>
        <end position="36"/>
    </location>
</feature>
<evidence type="ECO:0000313" key="5">
    <source>
        <dbReference type="Proteomes" id="UP001449178"/>
    </source>
</evidence>
<dbReference type="InterPro" id="IPR016208">
    <property type="entry name" value="Ald_Oxase/xanthine_DH-like"/>
</dbReference>
<dbReference type="SUPFAM" id="SSF56003">
    <property type="entry name" value="Molybdenum cofactor-binding domain"/>
    <property type="match status" value="1"/>
</dbReference>
<protein>
    <submittedName>
        <fullName evidence="4">Molybdopterin cofactor-binding domain-containing protein</fullName>
    </submittedName>
</protein>
<evidence type="ECO:0000313" key="4">
    <source>
        <dbReference type="EMBL" id="WZW87700.1"/>
    </source>
</evidence>
<dbReference type="PANTHER" id="PTHR11908">
    <property type="entry name" value="XANTHINE DEHYDROGENASE"/>
    <property type="match status" value="1"/>
</dbReference>
<keyword evidence="5" id="KW-1185">Reference proteome</keyword>
<gene>
    <name evidence="4" type="ORF">WMO13_10110</name>
</gene>
<dbReference type="Gene3D" id="3.30.365.10">
    <property type="entry name" value="Aldehyde oxidase/xanthine dehydrogenase, molybdopterin binding domain"/>
    <property type="match status" value="4"/>
</dbReference>